<feature type="compositionally biased region" description="Polar residues" evidence="1">
    <location>
        <begin position="13"/>
        <end position="25"/>
    </location>
</feature>
<keyword evidence="3" id="KW-1185">Reference proteome</keyword>
<evidence type="ECO:0000256" key="1">
    <source>
        <dbReference type="SAM" id="MobiDB-lite"/>
    </source>
</evidence>
<name>A0A3N4J815_9PEZI</name>
<reference evidence="2 3" key="1">
    <citation type="journal article" date="2018" name="Nat. Ecol. Evol.">
        <title>Pezizomycetes genomes reveal the molecular basis of ectomycorrhizal truffle lifestyle.</title>
        <authorList>
            <person name="Murat C."/>
            <person name="Payen T."/>
            <person name="Noel B."/>
            <person name="Kuo A."/>
            <person name="Morin E."/>
            <person name="Chen J."/>
            <person name="Kohler A."/>
            <person name="Krizsan K."/>
            <person name="Balestrini R."/>
            <person name="Da Silva C."/>
            <person name="Montanini B."/>
            <person name="Hainaut M."/>
            <person name="Levati E."/>
            <person name="Barry K.W."/>
            <person name="Belfiori B."/>
            <person name="Cichocki N."/>
            <person name="Clum A."/>
            <person name="Dockter R.B."/>
            <person name="Fauchery L."/>
            <person name="Guy J."/>
            <person name="Iotti M."/>
            <person name="Le Tacon F."/>
            <person name="Lindquist E.A."/>
            <person name="Lipzen A."/>
            <person name="Malagnac F."/>
            <person name="Mello A."/>
            <person name="Molinier V."/>
            <person name="Miyauchi S."/>
            <person name="Poulain J."/>
            <person name="Riccioni C."/>
            <person name="Rubini A."/>
            <person name="Sitrit Y."/>
            <person name="Splivallo R."/>
            <person name="Traeger S."/>
            <person name="Wang M."/>
            <person name="Zifcakova L."/>
            <person name="Wipf D."/>
            <person name="Zambonelli A."/>
            <person name="Paolocci F."/>
            <person name="Nowrousian M."/>
            <person name="Ottonello S."/>
            <person name="Baldrian P."/>
            <person name="Spatafora J.W."/>
            <person name="Henrissat B."/>
            <person name="Nagy L.G."/>
            <person name="Aury J.M."/>
            <person name="Wincker P."/>
            <person name="Grigoriev I.V."/>
            <person name="Bonfante P."/>
            <person name="Martin F.M."/>
        </authorList>
    </citation>
    <scope>NUCLEOTIDE SEQUENCE [LARGE SCALE GENOMIC DNA]</scope>
    <source>
        <strain evidence="2 3">120613-1</strain>
    </source>
</reference>
<dbReference type="AlphaFoldDB" id="A0A3N4J815"/>
<proteinExistence type="predicted"/>
<organism evidence="2 3">
    <name type="scientific">Choiromyces venosus 120613-1</name>
    <dbReference type="NCBI Taxonomy" id="1336337"/>
    <lineage>
        <taxon>Eukaryota</taxon>
        <taxon>Fungi</taxon>
        <taxon>Dikarya</taxon>
        <taxon>Ascomycota</taxon>
        <taxon>Pezizomycotina</taxon>
        <taxon>Pezizomycetes</taxon>
        <taxon>Pezizales</taxon>
        <taxon>Tuberaceae</taxon>
        <taxon>Choiromyces</taxon>
    </lineage>
</organism>
<protein>
    <submittedName>
        <fullName evidence="2">Uncharacterized protein</fullName>
    </submittedName>
</protein>
<evidence type="ECO:0000313" key="2">
    <source>
        <dbReference type="EMBL" id="RPA94432.1"/>
    </source>
</evidence>
<feature type="region of interest" description="Disordered" evidence="1">
    <location>
        <begin position="1"/>
        <end position="44"/>
    </location>
</feature>
<evidence type="ECO:0000313" key="3">
    <source>
        <dbReference type="Proteomes" id="UP000276215"/>
    </source>
</evidence>
<dbReference type="Proteomes" id="UP000276215">
    <property type="component" value="Unassembled WGS sequence"/>
</dbReference>
<sequence>MLLGGTDYPIPNLGSSHQNNNQTRKSAVAARYHGRRAKKSHEAVQYRMVHDRRWSQVLGGE</sequence>
<dbReference type="EMBL" id="ML120437">
    <property type="protein sequence ID" value="RPA94432.1"/>
    <property type="molecule type" value="Genomic_DNA"/>
</dbReference>
<gene>
    <name evidence="2" type="ORF">L873DRAFT_1814464</name>
</gene>
<accession>A0A3N4J815</accession>